<keyword evidence="4" id="KW-0539">Nucleus</keyword>
<feature type="region of interest" description="Disordered" evidence="5">
    <location>
        <begin position="278"/>
        <end position="375"/>
    </location>
</feature>
<evidence type="ECO:0000256" key="4">
    <source>
        <dbReference type="ARBA" id="ARBA00023242"/>
    </source>
</evidence>
<feature type="compositionally biased region" description="Low complexity" evidence="5">
    <location>
        <begin position="119"/>
        <end position="130"/>
    </location>
</feature>
<evidence type="ECO:0000313" key="7">
    <source>
        <dbReference type="EMBL" id="PWN28090.1"/>
    </source>
</evidence>
<dbReference type="EMBL" id="KZ819666">
    <property type="protein sequence ID" value="PWN28090.1"/>
    <property type="molecule type" value="Genomic_DNA"/>
</dbReference>
<dbReference type="Pfam" id="PF10497">
    <property type="entry name" value="zf-4CXXC_R1"/>
    <property type="match status" value="1"/>
</dbReference>
<proteinExistence type="predicted"/>
<evidence type="ECO:0000256" key="1">
    <source>
        <dbReference type="ARBA" id="ARBA00004123"/>
    </source>
</evidence>
<keyword evidence="3" id="KW-0804">Transcription</keyword>
<feature type="compositionally biased region" description="Polar residues" evidence="5">
    <location>
        <begin position="348"/>
        <end position="364"/>
    </location>
</feature>
<feature type="domain" description="Zinc-finger" evidence="6">
    <location>
        <begin position="240"/>
        <end position="275"/>
    </location>
</feature>
<evidence type="ECO:0000256" key="3">
    <source>
        <dbReference type="ARBA" id="ARBA00023163"/>
    </source>
</evidence>
<protein>
    <recommendedName>
        <fullName evidence="6">Zinc-finger domain-containing protein</fullName>
    </recommendedName>
</protein>
<evidence type="ECO:0000256" key="2">
    <source>
        <dbReference type="ARBA" id="ARBA00023015"/>
    </source>
</evidence>
<feature type="compositionally biased region" description="Polar residues" evidence="5">
    <location>
        <begin position="614"/>
        <end position="625"/>
    </location>
</feature>
<keyword evidence="2" id="KW-0805">Transcription regulation</keyword>
<feature type="region of interest" description="Disordered" evidence="5">
    <location>
        <begin position="547"/>
        <end position="696"/>
    </location>
</feature>
<evidence type="ECO:0000259" key="6">
    <source>
        <dbReference type="Pfam" id="PF10497"/>
    </source>
</evidence>
<feature type="compositionally biased region" description="Acidic residues" evidence="5">
    <location>
        <begin position="104"/>
        <end position="113"/>
    </location>
</feature>
<dbReference type="STRING" id="1569628.A0A316URZ4"/>
<feature type="compositionally biased region" description="Polar residues" evidence="5">
    <location>
        <begin position="93"/>
        <end position="102"/>
    </location>
</feature>
<feature type="compositionally biased region" description="Polar residues" evidence="5">
    <location>
        <begin position="32"/>
        <end position="42"/>
    </location>
</feature>
<dbReference type="Proteomes" id="UP000245884">
    <property type="component" value="Unassembled WGS sequence"/>
</dbReference>
<feature type="region of interest" description="Disordered" evidence="5">
    <location>
        <begin position="1"/>
        <end position="177"/>
    </location>
</feature>
<dbReference type="PANTHER" id="PTHR23216:SF1">
    <property type="entry name" value="NUCLEOLAR AND COILED-BODY PHOSPHOPROTEIN 1"/>
    <property type="match status" value="1"/>
</dbReference>
<comment type="subcellular location">
    <subcellularLocation>
        <location evidence="1">Nucleus</location>
    </subcellularLocation>
</comment>
<feature type="compositionally biased region" description="Pro residues" evidence="5">
    <location>
        <begin position="675"/>
        <end position="695"/>
    </location>
</feature>
<feature type="compositionally biased region" description="Acidic residues" evidence="5">
    <location>
        <begin position="577"/>
        <end position="586"/>
    </location>
</feature>
<sequence length="797" mass="85534">MPSASASTASSPPGSSKMKQSVLSFKPRVSSGLASGPSTPNDSLRPPIEPIEISDIEMADGDDQTRGQDSDEEMTTPPPNGEEFSTPPAASTPKGTSSSRMQADSDDDDDDLSDPPPLAKSASSTTSKPKVLTKKRQSLVANSPNASGSSSSSSRYTPVGPKVPKENGEMRKTALPGEGPLCHQHRALCATEQIRCTYMRKPTVRCGLKFCAAALSVQYNDDLDAIKARGRNVPGVDLAEHCDESEANYIFKCPRCLGICTCSICRKKFGVEPVRVEKPPAAPKQKAPAKSKAKASTSDVKGKAKASSSSSSGAGASGANGSQSKKAAAAPSGAAKAKGKKATSSLKNALTSKAQALPSTSKPRQATLPRPIKPPAPVAAPELEVIKTALHPENVWARMWIYETLVRFDFIRVPKGQLIQLDKFDLWTHRQVQTLLERILVALAGINSINQGQPKARVAPAIQAFRQFGEDLQRGEPWQAARDLLDSLGFDIPELPHVERVFSDESKEAAMRDADDSGPTLLSSRMTRTKRAAEVRALERVKQQSLYSYESQFSDQDESSEEDELEPARNGDRDEWAGDAESEEDEMPRRGGRSSARQATRAAPAAEGTRRSGRQTGATKAGTSASRSSRRIVIVNGSSNGSSRSGTSSTLTDSESGGSDDDDTGADDTRTSTTTPPPSTTTAPAPPKPAEPLPAPEMEEKVAILCVLLEAVLQTPEVSEELKSGAARMGDIDRAAREDLKQLEKEWEEEKKVLAAAAPSMAKVDDFAKWKKDKDKKERNHKLRVLDVKMQALRETH</sequence>
<dbReference type="RefSeq" id="XP_025362702.1">
    <property type="nucleotide sequence ID" value="XM_025503618.1"/>
</dbReference>
<dbReference type="AlphaFoldDB" id="A0A316URZ4"/>
<evidence type="ECO:0000256" key="5">
    <source>
        <dbReference type="SAM" id="MobiDB-lite"/>
    </source>
</evidence>
<dbReference type="GO" id="GO:0005730">
    <property type="term" value="C:nucleolus"/>
    <property type="evidence" value="ECO:0007669"/>
    <property type="project" value="InterPro"/>
</dbReference>
<feature type="compositionally biased region" description="Basic and acidic residues" evidence="5">
    <location>
        <begin position="566"/>
        <end position="576"/>
    </location>
</feature>
<feature type="compositionally biased region" description="Basic and acidic residues" evidence="5">
    <location>
        <begin position="163"/>
        <end position="172"/>
    </location>
</feature>
<feature type="compositionally biased region" description="Acidic residues" evidence="5">
    <location>
        <begin position="52"/>
        <end position="62"/>
    </location>
</feature>
<evidence type="ECO:0000313" key="8">
    <source>
        <dbReference type="Proteomes" id="UP000245884"/>
    </source>
</evidence>
<gene>
    <name evidence="7" type="ORF">BDZ90DRAFT_161952</name>
</gene>
<organism evidence="7 8">
    <name type="scientific">Jaminaea rosea</name>
    <dbReference type="NCBI Taxonomy" id="1569628"/>
    <lineage>
        <taxon>Eukaryota</taxon>
        <taxon>Fungi</taxon>
        <taxon>Dikarya</taxon>
        <taxon>Basidiomycota</taxon>
        <taxon>Ustilaginomycotina</taxon>
        <taxon>Exobasidiomycetes</taxon>
        <taxon>Microstromatales</taxon>
        <taxon>Microstromatales incertae sedis</taxon>
        <taxon>Jaminaea</taxon>
    </lineage>
</organism>
<dbReference type="GeneID" id="37025441"/>
<feature type="compositionally biased region" description="Low complexity" evidence="5">
    <location>
        <begin position="637"/>
        <end position="657"/>
    </location>
</feature>
<feature type="region of interest" description="Disordered" evidence="5">
    <location>
        <begin position="506"/>
        <end position="528"/>
    </location>
</feature>
<keyword evidence="8" id="KW-1185">Reference proteome</keyword>
<accession>A0A316URZ4</accession>
<dbReference type="OrthoDB" id="298344at2759"/>
<feature type="compositionally biased region" description="Low complexity" evidence="5">
    <location>
        <begin position="593"/>
        <end position="607"/>
    </location>
</feature>
<dbReference type="InterPro" id="IPR039191">
    <property type="entry name" value="Nopp140-like"/>
</dbReference>
<dbReference type="PANTHER" id="PTHR23216">
    <property type="entry name" value="NUCLEOLAR AND COILED-BODY PHOSPHOPROTEIN 1"/>
    <property type="match status" value="1"/>
</dbReference>
<dbReference type="InterPro" id="IPR018866">
    <property type="entry name" value="Znf-4CXXC_R1"/>
</dbReference>
<name>A0A316URZ4_9BASI</name>
<feature type="compositionally biased region" description="Low complexity" evidence="5">
    <location>
        <begin position="1"/>
        <end position="16"/>
    </location>
</feature>
<reference evidence="7 8" key="1">
    <citation type="journal article" date="2018" name="Mol. Biol. Evol.">
        <title>Broad Genomic Sampling Reveals a Smut Pathogenic Ancestry of the Fungal Clade Ustilaginomycotina.</title>
        <authorList>
            <person name="Kijpornyongpan T."/>
            <person name="Mondo S.J."/>
            <person name="Barry K."/>
            <person name="Sandor L."/>
            <person name="Lee J."/>
            <person name="Lipzen A."/>
            <person name="Pangilinan J."/>
            <person name="LaButti K."/>
            <person name="Hainaut M."/>
            <person name="Henrissat B."/>
            <person name="Grigoriev I.V."/>
            <person name="Spatafora J.W."/>
            <person name="Aime M.C."/>
        </authorList>
    </citation>
    <scope>NUCLEOTIDE SEQUENCE [LARGE SCALE GENOMIC DNA]</scope>
    <source>
        <strain evidence="7 8">MCA 5214</strain>
    </source>
</reference>
<feature type="compositionally biased region" description="Basic and acidic residues" evidence="5">
    <location>
        <begin position="506"/>
        <end position="515"/>
    </location>
</feature>
<feature type="compositionally biased region" description="Low complexity" evidence="5">
    <location>
        <begin position="305"/>
        <end position="347"/>
    </location>
</feature>
<feature type="compositionally biased region" description="Acidic residues" evidence="5">
    <location>
        <begin position="555"/>
        <end position="565"/>
    </location>
</feature>